<dbReference type="GO" id="GO:0106274">
    <property type="term" value="F:NAD+-protein-arginine ADP-ribosyltransferase activity"/>
    <property type="evidence" value="ECO:0007669"/>
    <property type="project" value="UniProtKB-EC"/>
</dbReference>
<keyword evidence="4" id="KW-0548">Nucleotidyltransferase</keyword>
<reference evidence="11" key="1">
    <citation type="submission" date="2021-02" db="EMBL/GenBank/DDBJ databases">
        <authorList>
            <person name="Nowell W R."/>
        </authorList>
    </citation>
    <scope>NUCLEOTIDE SEQUENCE</scope>
</reference>
<evidence type="ECO:0000256" key="7">
    <source>
        <dbReference type="ARBA" id="ARBA00047597"/>
    </source>
</evidence>
<dbReference type="PROSITE" id="PS51996">
    <property type="entry name" value="TR_MART"/>
    <property type="match status" value="1"/>
</dbReference>
<comment type="caution">
    <text evidence="11">The sequence shown here is derived from an EMBL/GenBank/DDBJ whole genome shotgun (WGS) entry which is preliminary data.</text>
</comment>
<dbReference type="GO" id="GO:0016779">
    <property type="term" value="F:nucleotidyltransferase activity"/>
    <property type="evidence" value="ECO:0007669"/>
    <property type="project" value="UniProtKB-KW"/>
</dbReference>
<evidence type="ECO:0000256" key="8">
    <source>
        <dbReference type="PROSITE-ProRule" id="PRU00339"/>
    </source>
</evidence>
<dbReference type="Proteomes" id="UP000663864">
    <property type="component" value="Unassembled WGS sequence"/>
</dbReference>
<dbReference type="PANTHER" id="PTHR45641:SF1">
    <property type="entry name" value="AAA+ ATPASE DOMAIN-CONTAINING PROTEIN"/>
    <property type="match status" value="1"/>
</dbReference>
<keyword evidence="9" id="KW-0521">NADP</keyword>
<feature type="repeat" description="TPR" evidence="8">
    <location>
        <begin position="440"/>
        <end position="473"/>
    </location>
</feature>
<dbReference type="Gene3D" id="3.90.176.10">
    <property type="entry name" value="Toxin ADP-ribosyltransferase, Chain A, domain 1"/>
    <property type="match status" value="1"/>
</dbReference>
<keyword evidence="6 8" id="KW-0802">TPR repeat</keyword>
<feature type="repeat" description="TPR" evidence="8">
    <location>
        <begin position="520"/>
        <end position="553"/>
    </location>
</feature>
<dbReference type="Gene3D" id="1.25.40.10">
    <property type="entry name" value="Tetratricopeptide repeat domain"/>
    <property type="match status" value="4"/>
</dbReference>
<dbReference type="SUPFAM" id="SSF56399">
    <property type="entry name" value="ADP-ribosylation"/>
    <property type="match status" value="1"/>
</dbReference>
<feature type="repeat" description="TPR" evidence="8">
    <location>
        <begin position="730"/>
        <end position="763"/>
    </location>
</feature>
<dbReference type="PROSITE" id="PS50005">
    <property type="entry name" value="TPR"/>
    <property type="match status" value="9"/>
</dbReference>
<evidence type="ECO:0000256" key="5">
    <source>
        <dbReference type="ARBA" id="ARBA00022737"/>
    </source>
</evidence>
<dbReference type="InterPro" id="IPR019734">
    <property type="entry name" value="TPR_rpt"/>
</dbReference>
<dbReference type="Pfam" id="PF01129">
    <property type="entry name" value="ART"/>
    <property type="match status" value="1"/>
</dbReference>
<dbReference type="InterPro" id="IPR000768">
    <property type="entry name" value="ART"/>
</dbReference>
<gene>
    <name evidence="11" type="ORF">ZHD862_LOCUS30837</name>
</gene>
<dbReference type="EMBL" id="CAJNOT010002976">
    <property type="protein sequence ID" value="CAF1356336.1"/>
    <property type="molecule type" value="Genomic_DNA"/>
</dbReference>
<evidence type="ECO:0000256" key="2">
    <source>
        <dbReference type="ARBA" id="ARBA00022676"/>
    </source>
</evidence>
<dbReference type="InterPro" id="IPR011990">
    <property type="entry name" value="TPR-like_helical_dom_sf"/>
</dbReference>
<evidence type="ECO:0000256" key="6">
    <source>
        <dbReference type="ARBA" id="ARBA00022803"/>
    </source>
</evidence>
<proteinExistence type="inferred from homology"/>
<dbReference type="AlphaFoldDB" id="A0A815HNG4"/>
<evidence type="ECO:0000256" key="10">
    <source>
        <dbReference type="SAM" id="MobiDB-lite"/>
    </source>
</evidence>
<dbReference type="PROSITE" id="PS50293">
    <property type="entry name" value="TPR_REGION"/>
    <property type="match status" value="5"/>
</dbReference>
<comment type="similarity">
    <text evidence="1 9">Belongs to the Arg-specific ADP-ribosyltransferase family.</text>
</comment>
<evidence type="ECO:0000256" key="4">
    <source>
        <dbReference type="ARBA" id="ARBA00022695"/>
    </source>
</evidence>
<dbReference type="Pfam" id="PF13374">
    <property type="entry name" value="TPR_10"/>
    <property type="match status" value="1"/>
</dbReference>
<organism evidence="11 12">
    <name type="scientific">Rotaria sordida</name>
    <dbReference type="NCBI Taxonomy" id="392033"/>
    <lineage>
        <taxon>Eukaryota</taxon>
        <taxon>Metazoa</taxon>
        <taxon>Spiralia</taxon>
        <taxon>Gnathifera</taxon>
        <taxon>Rotifera</taxon>
        <taxon>Eurotatoria</taxon>
        <taxon>Bdelloidea</taxon>
        <taxon>Philodinida</taxon>
        <taxon>Philodinidae</taxon>
        <taxon>Rotaria</taxon>
    </lineage>
</organism>
<evidence type="ECO:0000256" key="1">
    <source>
        <dbReference type="ARBA" id="ARBA00009558"/>
    </source>
</evidence>
<feature type="repeat" description="TPR" evidence="8">
    <location>
        <begin position="646"/>
        <end position="679"/>
    </location>
</feature>
<keyword evidence="3 9" id="KW-0808">Transferase</keyword>
<name>A0A815HNG4_9BILA</name>
<feature type="compositionally biased region" description="Low complexity" evidence="10">
    <location>
        <begin position="1"/>
        <end position="20"/>
    </location>
</feature>
<dbReference type="EC" id="2.4.2.31" evidence="9"/>
<feature type="repeat" description="TPR" evidence="8">
    <location>
        <begin position="604"/>
        <end position="637"/>
    </location>
</feature>
<evidence type="ECO:0000313" key="12">
    <source>
        <dbReference type="Proteomes" id="UP000663864"/>
    </source>
</evidence>
<protein>
    <recommendedName>
        <fullName evidence="9">NAD(P)(+)--arginine ADP-ribosyltransferase</fullName>
        <ecNumber evidence="9">2.4.2.31</ecNumber>
    </recommendedName>
    <alternativeName>
        <fullName evidence="9">Mono(ADP-ribosyl)transferase</fullName>
    </alternativeName>
</protein>
<feature type="compositionally biased region" description="Polar residues" evidence="10">
    <location>
        <begin position="21"/>
        <end position="36"/>
    </location>
</feature>
<evidence type="ECO:0000313" key="11">
    <source>
        <dbReference type="EMBL" id="CAF1356336.1"/>
    </source>
</evidence>
<feature type="repeat" description="TPR" evidence="8">
    <location>
        <begin position="562"/>
        <end position="595"/>
    </location>
</feature>
<accession>A0A815HNG4</accession>
<comment type="catalytic activity">
    <reaction evidence="7 9">
        <text>L-arginyl-[protein] + NAD(+) = N(omega)-(ADP-D-ribosyl)-L-arginyl-[protein] + nicotinamide + H(+)</text>
        <dbReference type="Rhea" id="RHEA:19149"/>
        <dbReference type="Rhea" id="RHEA-COMP:10532"/>
        <dbReference type="Rhea" id="RHEA-COMP:15087"/>
        <dbReference type="ChEBI" id="CHEBI:15378"/>
        <dbReference type="ChEBI" id="CHEBI:17154"/>
        <dbReference type="ChEBI" id="CHEBI:29965"/>
        <dbReference type="ChEBI" id="CHEBI:57540"/>
        <dbReference type="ChEBI" id="CHEBI:142554"/>
        <dbReference type="EC" id="2.4.2.31"/>
    </reaction>
</comment>
<evidence type="ECO:0000256" key="9">
    <source>
        <dbReference type="RuleBase" id="RU361228"/>
    </source>
</evidence>
<dbReference type="PANTHER" id="PTHR45641">
    <property type="entry name" value="TETRATRICOPEPTIDE REPEAT PROTEIN (AFU_ORTHOLOGUE AFUA_6G03870)"/>
    <property type="match status" value="1"/>
</dbReference>
<sequence length="819" mass="93571">MGCSASVTTDNSVVNSTTPVKINSPTHPHRSQVSITNEEKGQQRVQAQDLVQNYFLLWLDGNLDESNEDFRNSINQLQLTVDTIEKFRDADECLNYISSFKNQKAFLIVSGALTENVVPRVHGMSQIYAIYIFCRKKSKYEQWETKEWSKVRGVFTEIHSICASVQQSARECDDDTVGITGELESSFMYTTFFKEIVLEIDFDEKKTIPELADYACQQKVYANNKKELELINKFAQEYHGNIDNNPVQWYTAECFTYKMLNKALGNLDVNTLLKTGFFMRDLHQNIQQLHDEQLNDKDKPFPSIVYRGQTMKQQDFETKIQPDKLMSYNNFLSTSELRNVAVGFIRNKLQSDNSKIGVLFIIKIDPSTKSVPYARIAKFSKFPPEKEVLLSTHTVFRIRQIKEIQEEEIKIWQVKLTLTSNGIDEELTALTKQIRMEITGTGWERMGFLLWKMGEHDKAEEVLTMLLEQAPDDDNNKAYCYNAIGLMKDNQGQYNAAIDFYEKSLQITEKTLPSNHPNLATSYSNVGQVYNSMGDYSKALQFYEKSLKIREKALPTNHPDLAISYGTIGGVYDNMGDYSKALEFYQKSLKIREKALPSNHPDFAISYSNIGGVYDNMGDYSKALEFYEKSLKIREKALPSNHPDLAISYGSIGTVHNNMGDYSKALEFYEKSLKIREKSLPPNHPALASSYNNIGLVYNNMGDYSKALEFYEKDLEITKNALPSNHPSLATSYNDIGLVYDYMGDHLKALEFYDKSLKISEKALPSNHPALATSYNNIALAYNNMGDYLKALGFYEKAHKIYEKALPSNHPYLAISYNN</sequence>
<dbReference type="SMART" id="SM00028">
    <property type="entry name" value="TPR"/>
    <property type="match status" value="9"/>
</dbReference>
<keyword evidence="9" id="KW-0520">NAD</keyword>
<evidence type="ECO:0000256" key="3">
    <source>
        <dbReference type="ARBA" id="ARBA00022679"/>
    </source>
</evidence>
<feature type="repeat" description="TPR" evidence="8">
    <location>
        <begin position="772"/>
        <end position="805"/>
    </location>
</feature>
<feature type="non-terminal residue" evidence="11">
    <location>
        <position position="819"/>
    </location>
</feature>
<feature type="region of interest" description="Disordered" evidence="10">
    <location>
        <begin position="1"/>
        <end position="39"/>
    </location>
</feature>
<feature type="repeat" description="TPR" evidence="8">
    <location>
        <begin position="478"/>
        <end position="511"/>
    </location>
</feature>
<keyword evidence="2 9" id="KW-0328">Glycosyltransferase</keyword>
<dbReference type="SUPFAM" id="SSF81901">
    <property type="entry name" value="HCP-like"/>
    <property type="match status" value="1"/>
</dbReference>
<keyword evidence="5" id="KW-0677">Repeat</keyword>
<feature type="repeat" description="TPR" evidence="8">
    <location>
        <begin position="688"/>
        <end position="721"/>
    </location>
</feature>
<dbReference type="Pfam" id="PF13424">
    <property type="entry name" value="TPR_12"/>
    <property type="match status" value="4"/>
</dbReference>